<dbReference type="PANTHER" id="PTHR46309:SF21">
    <property type="entry name" value="ACYL-COA N-ACYLTRANSFERASE WITH RING_FYVE_PHD-TYPE ZINC FINGER PROTEIN"/>
    <property type="match status" value="1"/>
</dbReference>
<organism evidence="11">
    <name type="scientific">Oryza punctata</name>
    <name type="common">Red rice</name>
    <dbReference type="NCBI Taxonomy" id="4537"/>
    <lineage>
        <taxon>Eukaryota</taxon>
        <taxon>Viridiplantae</taxon>
        <taxon>Streptophyta</taxon>
        <taxon>Embryophyta</taxon>
        <taxon>Tracheophyta</taxon>
        <taxon>Spermatophyta</taxon>
        <taxon>Magnoliopsida</taxon>
        <taxon>Liliopsida</taxon>
        <taxon>Poales</taxon>
        <taxon>Poaceae</taxon>
        <taxon>BOP clade</taxon>
        <taxon>Oryzoideae</taxon>
        <taxon>Oryzeae</taxon>
        <taxon>Oryzinae</taxon>
        <taxon>Oryza</taxon>
    </lineage>
</organism>
<feature type="domain" description="N-acetyltransferase" evidence="10">
    <location>
        <begin position="671"/>
        <end position="817"/>
    </location>
</feature>
<dbReference type="SUPFAM" id="SSF57903">
    <property type="entry name" value="FYVE/PHD zinc finger"/>
    <property type="match status" value="1"/>
</dbReference>
<dbReference type="InterPro" id="IPR019786">
    <property type="entry name" value="Zinc_finger_PHD-type_CS"/>
</dbReference>
<evidence type="ECO:0000256" key="4">
    <source>
        <dbReference type="ARBA" id="ARBA00022833"/>
    </source>
</evidence>
<name>A0A0E0JU21_ORYPU</name>
<feature type="region of interest" description="Disordered" evidence="8">
    <location>
        <begin position="226"/>
        <end position="281"/>
    </location>
</feature>
<dbReference type="Proteomes" id="UP000026962">
    <property type="component" value="Chromosome 1"/>
</dbReference>
<evidence type="ECO:0000259" key="10">
    <source>
        <dbReference type="PROSITE" id="PS51186"/>
    </source>
</evidence>
<evidence type="ECO:0008006" key="13">
    <source>
        <dbReference type="Google" id="ProtNLM"/>
    </source>
</evidence>
<keyword evidence="2" id="KW-0479">Metal-binding</keyword>
<keyword evidence="4" id="KW-0862">Zinc</keyword>
<dbReference type="InterPro" id="IPR000182">
    <property type="entry name" value="GNAT_dom"/>
</dbReference>
<comment type="subcellular location">
    <subcellularLocation>
        <location evidence="1">Nucleus</location>
    </subcellularLocation>
</comment>
<dbReference type="GO" id="GO:0016747">
    <property type="term" value="F:acyltransferase activity, transferring groups other than amino-acyl groups"/>
    <property type="evidence" value="ECO:0007669"/>
    <property type="project" value="InterPro"/>
</dbReference>
<dbReference type="Pfam" id="PF16135">
    <property type="entry name" value="TDBD"/>
    <property type="match status" value="1"/>
</dbReference>
<dbReference type="OMA" id="MPSTFAY"/>
<dbReference type="InterPro" id="IPR013083">
    <property type="entry name" value="Znf_RING/FYVE/PHD"/>
</dbReference>
<evidence type="ECO:0000256" key="3">
    <source>
        <dbReference type="ARBA" id="ARBA00022771"/>
    </source>
</evidence>
<dbReference type="InterPro" id="IPR056511">
    <property type="entry name" value="IDM1_C"/>
</dbReference>
<dbReference type="EnsemblPlants" id="OPUNC01G43990.1">
    <property type="protein sequence ID" value="OPUNC01G43990.1"/>
    <property type="gene ID" value="OPUNC01G43990"/>
</dbReference>
<dbReference type="InterPro" id="IPR019787">
    <property type="entry name" value="Znf_PHD-finger"/>
</dbReference>
<dbReference type="InterPro" id="IPR001965">
    <property type="entry name" value="Znf_PHD"/>
</dbReference>
<dbReference type="InterPro" id="IPR032308">
    <property type="entry name" value="TDBD"/>
</dbReference>
<dbReference type="InterPro" id="IPR042163">
    <property type="entry name" value="PHF12"/>
</dbReference>
<reference evidence="11" key="2">
    <citation type="submission" date="2018-05" db="EMBL/GenBank/DDBJ databases">
        <title>OpunRS2 (Oryza punctata Reference Sequence Version 2).</title>
        <authorList>
            <person name="Zhang J."/>
            <person name="Kudrna D."/>
            <person name="Lee S."/>
            <person name="Talag J."/>
            <person name="Welchert J."/>
            <person name="Wing R.A."/>
        </authorList>
    </citation>
    <scope>NUCLEOTIDE SEQUENCE [LARGE SCALE GENOMIC DNA]</scope>
</reference>
<dbReference type="GO" id="GO:0008270">
    <property type="term" value="F:zinc ion binding"/>
    <property type="evidence" value="ECO:0007669"/>
    <property type="project" value="UniProtKB-KW"/>
</dbReference>
<dbReference type="HOGENOM" id="CLU_010216_0_0_1"/>
<dbReference type="SUPFAM" id="SSF55729">
    <property type="entry name" value="Acyl-CoA N-acyltransferases (Nat)"/>
    <property type="match status" value="1"/>
</dbReference>
<dbReference type="InterPro" id="IPR011011">
    <property type="entry name" value="Znf_FYVE_PHD"/>
</dbReference>
<sequence length="928" mass="97571">MSSAAAPARKENGTVAAPASAAASNTFHVLNSGSAAVTAGRANAGAAYVRSPRAPALRSPQVRAITNYGAFPTTGASAARTAMAGRMTNGASILTTTTTPPHLIQQLMVLAGWTNRSPWLPNHAAMSPRGSPSFSSGRFSDPRGMPSTFAYRTPGVTSCRVIGNGAAAVQSNADGRGKQLAGTSRSLEIIAVDTGAGSSKNASPAGGHANAGLVVKRLAPVLAMPSAGAAGKGKEEEAAAAPSPNGRGRKRTPPKASNDPAAGSDKKPRKRVKKAPAAGSKVSVPADVIIVDDDVVNQPSSIPDAQSNADDLKKAAAASPAATRSKTRSRRKSSNSAAAASPSARPSAVAARKKNNATATGTTATPPPPPPAPVKKHTVLTWLMDTGFLKDKAKVFYVPGDAGAGEKVISGTVTKTGIRCRCCNTVVPVPVLETHAGCERPGQPWEKLLLMSGKPLSQCMQEAWAQERVTAMRAREKAMASLEQEKEKSSQAKRKLAKTKKMQLLDGVGVVSTSSPHQVKKNGGGKDCSDDACGVCADGGQLLCCDTCPSTFHPDCLAIQVPEGSWSCHFCRCVICMSHDVQGLSTCQQCTRKYHQYCRPLRSPGNEIGPYCSETCKKMSSQLSDMTGVLNHTEDGFSWALLKIQQDELVTSEDMPVVLESNVKLAVALGVLNECFNPVQDRRTKIDMLHQAVYSLGSEFKRVSYEGFYTMVLEKDGEIISAALLRFHGRKLAEMPFAGTLPAYQKQGMMRRLVKAVEKVLASLQVENLVIPAVANLVETWKRSFSFRPMQAEVRDEAKKLSLVAITGTTLLQKPITLQQQQPAASRKGISSSSKRASAPAMVTGSSKEEEEQTTTAAAARLTDDELAFLEMAPLCSFTDLLAGGVYPPRLCSNGGSIISAPGKSSSSAGQLGSCGEASSLQLLRGMN</sequence>
<evidence type="ECO:0000256" key="7">
    <source>
        <dbReference type="SAM" id="Coils"/>
    </source>
</evidence>
<keyword evidence="3 6" id="KW-0863">Zinc-finger</keyword>
<feature type="coiled-coil region" evidence="7">
    <location>
        <begin position="472"/>
        <end position="502"/>
    </location>
</feature>
<evidence type="ECO:0000256" key="5">
    <source>
        <dbReference type="ARBA" id="ARBA00023242"/>
    </source>
</evidence>
<dbReference type="GO" id="GO:0003714">
    <property type="term" value="F:transcription corepressor activity"/>
    <property type="evidence" value="ECO:0007669"/>
    <property type="project" value="InterPro"/>
</dbReference>
<evidence type="ECO:0000259" key="9">
    <source>
        <dbReference type="PROSITE" id="PS50016"/>
    </source>
</evidence>
<evidence type="ECO:0000313" key="11">
    <source>
        <dbReference type="EnsemblPlants" id="OPUNC01G43990.1"/>
    </source>
</evidence>
<evidence type="ECO:0000256" key="6">
    <source>
        <dbReference type="PROSITE-ProRule" id="PRU00146"/>
    </source>
</evidence>
<feature type="compositionally biased region" description="Polar residues" evidence="8">
    <location>
        <begin position="299"/>
        <end position="309"/>
    </location>
</feature>
<reference evidence="11" key="1">
    <citation type="submission" date="2015-04" db="UniProtKB">
        <authorList>
            <consortium name="EnsemblPlants"/>
        </authorList>
    </citation>
    <scope>IDENTIFICATION</scope>
</reference>
<dbReference type="PROSITE" id="PS51186">
    <property type="entry name" value="GNAT"/>
    <property type="match status" value="1"/>
</dbReference>
<dbReference type="PROSITE" id="PS50016">
    <property type="entry name" value="ZF_PHD_2"/>
    <property type="match status" value="1"/>
</dbReference>
<keyword evidence="5" id="KW-0539">Nucleus</keyword>
<dbReference type="eggNOG" id="ENOG502QRCD">
    <property type="taxonomic scope" value="Eukaryota"/>
</dbReference>
<dbReference type="GO" id="GO:0005634">
    <property type="term" value="C:nucleus"/>
    <property type="evidence" value="ECO:0007669"/>
    <property type="project" value="UniProtKB-SubCell"/>
</dbReference>
<keyword evidence="7" id="KW-0175">Coiled coil</keyword>
<feature type="compositionally biased region" description="Low complexity" evidence="8">
    <location>
        <begin position="334"/>
        <end position="350"/>
    </location>
</feature>
<dbReference type="GO" id="GO:0006357">
    <property type="term" value="P:regulation of transcription by RNA polymerase II"/>
    <property type="evidence" value="ECO:0007669"/>
    <property type="project" value="TreeGrafter"/>
</dbReference>
<feature type="domain" description="PHD-type" evidence="9">
    <location>
        <begin position="530"/>
        <end position="574"/>
    </location>
</feature>
<feature type="compositionally biased region" description="Low complexity" evidence="8">
    <location>
        <begin position="315"/>
        <end position="324"/>
    </location>
</feature>
<dbReference type="Gene3D" id="3.30.40.10">
    <property type="entry name" value="Zinc/RING finger domain, C3HC4 (zinc finger)"/>
    <property type="match status" value="1"/>
</dbReference>
<feature type="region of interest" description="Disordered" evidence="8">
    <location>
        <begin position="817"/>
        <end position="857"/>
    </location>
</feature>
<accession>A0A0E0JU21</accession>
<evidence type="ECO:0000256" key="8">
    <source>
        <dbReference type="SAM" id="MobiDB-lite"/>
    </source>
</evidence>
<dbReference type="Pfam" id="PF23209">
    <property type="entry name" value="IDM1_C"/>
    <property type="match status" value="1"/>
</dbReference>
<evidence type="ECO:0000256" key="1">
    <source>
        <dbReference type="ARBA" id="ARBA00004123"/>
    </source>
</evidence>
<feature type="compositionally biased region" description="Polar residues" evidence="8">
    <location>
        <begin position="817"/>
        <end position="836"/>
    </location>
</feature>
<dbReference type="Gene3D" id="3.40.630.30">
    <property type="match status" value="1"/>
</dbReference>
<protein>
    <recommendedName>
        <fullName evidence="13">PHD-type domain-containing protein</fullName>
    </recommendedName>
</protein>
<dbReference type="InterPro" id="IPR016181">
    <property type="entry name" value="Acyl_CoA_acyltransferase"/>
</dbReference>
<dbReference type="CDD" id="cd04301">
    <property type="entry name" value="NAT_SF"/>
    <property type="match status" value="1"/>
</dbReference>
<dbReference type="PANTHER" id="PTHR46309">
    <property type="entry name" value="PHD FINGER PROTEIN 12"/>
    <property type="match status" value="1"/>
</dbReference>
<keyword evidence="12" id="KW-1185">Reference proteome</keyword>
<dbReference type="Pfam" id="PF00628">
    <property type="entry name" value="PHD"/>
    <property type="match status" value="1"/>
</dbReference>
<evidence type="ECO:0000313" key="12">
    <source>
        <dbReference type="Proteomes" id="UP000026962"/>
    </source>
</evidence>
<dbReference type="AlphaFoldDB" id="A0A0E0JU21"/>
<dbReference type="Gramene" id="OPUNC01G43990.1">
    <property type="protein sequence ID" value="OPUNC01G43990.1"/>
    <property type="gene ID" value="OPUNC01G43990"/>
</dbReference>
<feature type="region of interest" description="Disordered" evidence="8">
    <location>
        <begin position="299"/>
        <end position="375"/>
    </location>
</feature>
<dbReference type="SMART" id="SM00249">
    <property type="entry name" value="PHD"/>
    <property type="match status" value="1"/>
</dbReference>
<evidence type="ECO:0000256" key="2">
    <source>
        <dbReference type="ARBA" id="ARBA00022723"/>
    </source>
</evidence>
<proteinExistence type="predicted"/>
<dbReference type="PROSITE" id="PS01359">
    <property type="entry name" value="ZF_PHD_1"/>
    <property type="match status" value="1"/>
</dbReference>